<evidence type="ECO:0000313" key="3">
    <source>
        <dbReference type="EMBL" id="CAE7493482.1"/>
    </source>
</evidence>
<dbReference type="EMBL" id="CAJNDS010002481">
    <property type="protein sequence ID" value="CAE7493482.1"/>
    <property type="molecule type" value="Genomic_DNA"/>
</dbReference>
<protein>
    <submittedName>
        <fullName evidence="3">Uncharacterized protein</fullName>
    </submittedName>
</protein>
<name>A0A812SP58_9DINO</name>
<keyword evidence="2" id="KW-0472">Membrane</keyword>
<evidence type="ECO:0000313" key="4">
    <source>
        <dbReference type="Proteomes" id="UP000604046"/>
    </source>
</evidence>
<dbReference type="AlphaFoldDB" id="A0A812SP58"/>
<evidence type="ECO:0000256" key="2">
    <source>
        <dbReference type="SAM" id="Phobius"/>
    </source>
</evidence>
<feature type="compositionally biased region" description="Low complexity" evidence="1">
    <location>
        <begin position="534"/>
        <end position="545"/>
    </location>
</feature>
<gene>
    <name evidence="3" type="ORF">SNAT2548_LOCUS27650</name>
</gene>
<keyword evidence="4" id="KW-1185">Reference proteome</keyword>
<keyword evidence="2" id="KW-1133">Transmembrane helix</keyword>
<feature type="region of interest" description="Disordered" evidence="1">
    <location>
        <begin position="506"/>
        <end position="559"/>
    </location>
</feature>
<evidence type="ECO:0000256" key="1">
    <source>
        <dbReference type="SAM" id="MobiDB-lite"/>
    </source>
</evidence>
<feature type="transmembrane region" description="Helical" evidence="2">
    <location>
        <begin position="459"/>
        <end position="480"/>
    </location>
</feature>
<feature type="transmembrane region" description="Helical" evidence="2">
    <location>
        <begin position="421"/>
        <end position="439"/>
    </location>
</feature>
<feature type="transmembrane region" description="Helical" evidence="2">
    <location>
        <begin position="357"/>
        <end position="376"/>
    </location>
</feature>
<proteinExistence type="predicted"/>
<accession>A0A812SP58</accession>
<keyword evidence="2" id="KW-0812">Transmembrane</keyword>
<comment type="caution">
    <text evidence="3">The sequence shown here is derived from an EMBL/GenBank/DDBJ whole genome shotgun (WGS) entry which is preliminary data.</text>
</comment>
<organism evidence="3 4">
    <name type="scientific">Symbiodinium natans</name>
    <dbReference type="NCBI Taxonomy" id="878477"/>
    <lineage>
        <taxon>Eukaryota</taxon>
        <taxon>Sar</taxon>
        <taxon>Alveolata</taxon>
        <taxon>Dinophyceae</taxon>
        <taxon>Suessiales</taxon>
        <taxon>Symbiodiniaceae</taxon>
        <taxon>Symbiodinium</taxon>
    </lineage>
</organism>
<dbReference type="Proteomes" id="UP000604046">
    <property type="component" value="Unassembled WGS sequence"/>
</dbReference>
<sequence length="613" mass="67907">MSMVSLYLASRSVIEAPMCQLSATLSRHIIRGTNRPSALADFVEKTSETCLVDLPLGMGLACTSNAESKAALAELRAWNYNLSMAKTLDELNRTLLDEWHKAEGDIWRAAHCDQSNWQVQPGEGNHQLICGFEVCIDEDLPQGPTRSFNHILTLAMREKMEKSGELERSVKELLQKLIDKPGTKLLAQLFPWKAFIRLVRRSIAIGQSSAPILLKSWRLLQPRFLLGLAFLLASVQPLAEMVHGKRGLRHHKLPVVMHVGIDIIMLEITSILVLTSSFTDQLGNAMASGLDLMLATIVQAVRSFDPKKFGGKGIKDFEGVLNNAEAAEAEKLLYKVYNLALDMLQGLTKPMLVHTPLFVAFVAAALLFYSLSTILCKDNSVCRSRPWVTRWNTAVGGPLHLLGCLEEPEVRKMCQPLRLQLLLRGLLLSAIVGVFLARSDYFDAILSNALVFNIEMGRLPWFLAWFALWALHIFSGMLAINGIEENQLVRDQKQKIKDMEAAYGATAQARERPVPRKATRPLSQHCRTCHATRSPASVSSSTASPPSSPQFSERPPDSWPRLACSRPLVVSGQKEKALQGQVCQHLCVAIQEGNRSGCQARLTHGLPSQQSAQ</sequence>
<reference evidence="3" key="1">
    <citation type="submission" date="2021-02" db="EMBL/GenBank/DDBJ databases">
        <authorList>
            <person name="Dougan E. K."/>
            <person name="Rhodes N."/>
            <person name="Thang M."/>
            <person name="Chan C."/>
        </authorList>
    </citation>
    <scope>NUCLEOTIDE SEQUENCE</scope>
</reference>